<dbReference type="EMBL" id="JAOWLA010000008">
    <property type="protein sequence ID" value="MCV2865094.1"/>
    <property type="molecule type" value="Genomic_DNA"/>
</dbReference>
<keyword evidence="2" id="KW-0456">Lyase</keyword>
<dbReference type="SMART" id="SM01007">
    <property type="entry name" value="Aldolase_II"/>
    <property type="match status" value="1"/>
</dbReference>
<reference evidence="4 5" key="1">
    <citation type="submission" date="2022-10" db="EMBL/GenBank/DDBJ databases">
        <title>Defluviimonas sp. nov., isolated from ocean surface water.</title>
        <authorList>
            <person name="He W."/>
            <person name="Wang L."/>
            <person name="Zhang D.-F."/>
        </authorList>
    </citation>
    <scope>NUCLEOTIDE SEQUENCE [LARGE SCALE GENOMIC DNA]</scope>
    <source>
        <strain evidence="4 5">WL0075</strain>
    </source>
</reference>
<dbReference type="PANTHER" id="PTHR22789:SF0">
    <property type="entry name" value="3-OXO-TETRONATE 4-PHOSPHATE DECARBOXYLASE-RELATED"/>
    <property type="match status" value="1"/>
</dbReference>
<comment type="caution">
    <text evidence="4">The sequence shown here is derived from an EMBL/GenBank/DDBJ whole genome shotgun (WGS) entry which is preliminary data.</text>
</comment>
<dbReference type="Gene3D" id="3.40.225.10">
    <property type="entry name" value="Class II aldolase/adducin N-terminal domain"/>
    <property type="match status" value="1"/>
</dbReference>
<protein>
    <submittedName>
        <fullName evidence="4">Class II aldolase/adducin family protein</fullName>
    </submittedName>
</protein>
<dbReference type="Pfam" id="PF00596">
    <property type="entry name" value="Aldolase_II"/>
    <property type="match status" value="1"/>
</dbReference>
<accession>A0ABT2Z1V1</accession>
<dbReference type="Proteomes" id="UP001652503">
    <property type="component" value="Unassembled WGS sequence"/>
</dbReference>
<dbReference type="PANTHER" id="PTHR22789">
    <property type="entry name" value="FUCULOSE PHOSPHATE ALDOLASE"/>
    <property type="match status" value="1"/>
</dbReference>
<evidence type="ECO:0000259" key="3">
    <source>
        <dbReference type="SMART" id="SM01007"/>
    </source>
</evidence>
<gene>
    <name evidence="4" type="ORF">OE647_10160</name>
</gene>
<evidence type="ECO:0000256" key="2">
    <source>
        <dbReference type="ARBA" id="ARBA00023239"/>
    </source>
</evidence>
<evidence type="ECO:0000256" key="1">
    <source>
        <dbReference type="ARBA" id="ARBA00022723"/>
    </source>
</evidence>
<keyword evidence="1" id="KW-0479">Metal-binding</keyword>
<dbReference type="InterPro" id="IPR001303">
    <property type="entry name" value="Aldolase_II/adducin_N"/>
</dbReference>
<name>A0ABT2Z1V1_9RHOB</name>
<organism evidence="4 5">
    <name type="scientific">Albidovulum sediminicola</name>
    <dbReference type="NCBI Taxonomy" id="2984331"/>
    <lineage>
        <taxon>Bacteria</taxon>
        <taxon>Pseudomonadati</taxon>
        <taxon>Pseudomonadota</taxon>
        <taxon>Alphaproteobacteria</taxon>
        <taxon>Rhodobacterales</taxon>
        <taxon>Paracoccaceae</taxon>
        <taxon>Albidovulum</taxon>
    </lineage>
</organism>
<dbReference type="InterPro" id="IPR036409">
    <property type="entry name" value="Aldolase_II/adducin_N_sf"/>
</dbReference>
<evidence type="ECO:0000313" key="4">
    <source>
        <dbReference type="EMBL" id="MCV2865094.1"/>
    </source>
</evidence>
<feature type="domain" description="Class II aldolase/adducin N-terminal" evidence="3">
    <location>
        <begin position="5"/>
        <end position="181"/>
    </location>
</feature>
<dbReference type="SUPFAM" id="SSF53639">
    <property type="entry name" value="AraD/HMP-PK domain-like"/>
    <property type="match status" value="1"/>
</dbReference>
<dbReference type="RefSeq" id="WP_263721612.1">
    <property type="nucleotide sequence ID" value="NZ_JAOWLA010000008.1"/>
</dbReference>
<evidence type="ECO:0000313" key="5">
    <source>
        <dbReference type="Proteomes" id="UP001652503"/>
    </source>
</evidence>
<proteinExistence type="predicted"/>
<dbReference type="InterPro" id="IPR050197">
    <property type="entry name" value="Aldolase_class_II_sugar_metab"/>
</dbReference>
<sequence>MAHREDICAAMVALVDSGLNRGASGNISVRDGEHMLITPSGVPPRDILPNDIARMPLAGDGEWEGPLAPSVEWRFHRDILNARPEMNAVVHTHAQWCTALAVARKSIPAVHYMIAAFGGSEIRCSDYATYGTPELSAAVLAALKNRAGCLMANHGMVVGGENLTKALWLANELEALAHQHFHSLLIGGAHVLSDEQIAETAQGFKSYGAKARGESA</sequence>
<keyword evidence="5" id="KW-1185">Reference proteome</keyword>